<evidence type="ECO:0000313" key="1">
    <source>
        <dbReference type="EMBL" id="QHW34823.1"/>
    </source>
</evidence>
<sequence>MTSNPLQHAEDINSRMYQFDRIHAPLPSAGAFTDEHVKQYREQGFIAIEQLLTPDEVHASIAAIMRIMMDPDTKAKIQFTKPRHELHSDEERELAIRKVYEYVDADPVLHAAAYHPVIGAIVERLLGEQPKLVQDQALLKPPFGGGEKPWHQDMAYGNLSYEQAVVGVWIALDEAGLDNGCMHVIPQSHMDGATPHYAVRDWQICDANVPVNKDVAIPLKPGGALFFHGLLYHGTPFNCSDQRRRALQFHYAPAAAAKMSPGEYKRMFTNALTSAEC</sequence>
<dbReference type="SUPFAM" id="SSF51197">
    <property type="entry name" value="Clavaminate synthase-like"/>
    <property type="match status" value="1"/>
</dbReference>
<protein>
    <submittedName>
        <fullName evidence="1">Phytanoyl-CoA dioxygenase family protein</fullName>
    </submittedName>
</protein>
<dbReference type="PANTHER" id="PTHR20883:SF48">
    <property type="entry name" value="ECTOINE DIOXYGENASE"/>
    <property type="match status" value="1"/>
</dbReference>
<organism evidence="1 2">
    <name type="scientific">Paenibacillus rhizovicinus</name>
    <dbReference type="NCBI Taxonomy" id="2704463"/>
    <lineage>
        <taxon>Bacteria</taxon>
        <taxon>Bacillati</taxon>
        <taxon>Bacillota</taxon>
        <taxon>Bacilli</taxon>
        <taxon>Bacillales</taxon>
        <taxon>Paenibacillaceae</taxon>
        <taxon>Paenibacillus</taxon>
    </lineage>
</organism>
<dbReference type="Gene3D" id="2.60.120.620">
    <property type="entry name" value="q2cbj1_9rhob like domain"/>
    <property type="match status" value="1"/>
</dbReference>
<dbReference type="GO" id="GO:0016706">
    <property type="term" value="F:2-oxoglutarate-dependent dioxygenase activity"/>
    <property type="evidence" value="ECO:0007669"/>
    <property type="project" value="UniProtKB-ARBA"/>
</dbReference>
<keyword evidence="2" id="KW-1185">Reference proteome</keyword>
<name>A0A6C0PAY9_9BACL</name>
<dbReference type="RefSeq" id="WP_162644975.1">
    <property type="nucleotide sequence ID" value="NZ_CP048286.1"/>
</dbReference>
<dbReference type="GO" id="GO:0005506">
    <property type="term" value="F:iron ion binding"/>
    <property type="evidence" value="ECO:0007669"/>
    <property type="project" value="UniProtKB-ARBA"/>
</dbReference>
<proteinExistence type="predicted"/>
<accession>A0A6C0PAY9</accession>
<reference evidence="1 2" key="1">
    <citation type="submission" date="2020-02" db="EMBL/GenBank/DDBJ databases">
        <title>Paenibacillus sp. nov., isolated from rhizosphere soil of tomato.</title>
        <authorList>
            <person name="Weon H.-Y."/>
            <person name="Lee S.A."/>
        </authorList>
    </citation>
    <scope>NUCLEOTIDE SEQUENCE [LARGE SCALE GENOMIC DNA]</scope>
    <source>
        <strain evidence="1 2">14171R-81</strain>
    </source>
</reference>
<dbReference type="PANTHER" id="PTHR20883">
    <property type="entry name" value="PHYTANOYL-COA DIOXYGENASE DOMAIN CONTAINING 1"/>
    <property type="match status" value="1"/>
</dbReference>
<evidence type="ECO:0000313" key="2">
    <source>
        <dbReference type="Proteomes" id="UP000479114"/>
    </source>
</evidence>
<dbReference type="EMBL" id="CP048286">
    <property type="protein sequence ID" value="QHW34823.1"/>
    <property type="molecule type" value="Genomic_DNA"/>
</dbReference>
<dbReference type="KEGG" id="prz:GZH47_31200"/>
<gene>
    <name evidence="1" type="ORF">GZH47_31200</name>
</gene>
<keyword evidence="1" id="KW-0560">Oxidoreductase</keyword>
<dbReference type="AlphaFoldDB" id="A0A6C0PAY9"/>
<dbReference type="Proteomes" id="UP000479114">
    <property type="component" value="Chromosome"/>
</dbReference>
<dbReference type="InterPro" id="IPR008775">
    <property type="entry name" value="Phytyl_CoA_dOase-like"/>
</dbReference>
<dbReference type="Pfam" id="PF05721">
    <property type="entry name" value="PhyH"/>
    <property type="match status" value="1"/>
</dbReference>
<keyword evidence="1" id="KW-0223">Dioxygenase</keyword>